<accession>A0ACC0W144</accession>
<proteinExistence type="predicted"/>
<keyword evidence="2" id="KW-1185">Reference proteome</keyword>
<sequence length="64" mass="6698">MGGDLLRAQVLRDTKKDDDTSVTAETAQGGGHGLTWYLGAMNGTPRRFCVRTDGNAVAVAMGSV</sequence>
<gene>
    <name evidence="1" type="ORF">PsorP6_006333</name>
</gene>
<comment type="caution">
    <text evidence="1">The sequence shown here is derived from an EMBL/GenBank/DDBJ whole genome shotgun (WGS) entry which is preliminary data.</text>
</comment>
<organism evidence="1 2">
    <name type="scientific">Peronosclerospora sorghi</name>
    <dbReference type="NCBI Taxonomy" id="230839"/>
    <lineage>
        <taxon>Eukaryota</taxon>
        <taxon>Sar</taxon>
        <taxon>Stramenopiles</taxon>
        <taxon>Oomycota</taxon>
        <taxon>Peronosporomycetes</taxon>
        <taxon>Peronosporales</taxon>
        <taxon>Peronosporaceae</taxon>
        <taxon>Peronosclerospora</taxon>
    </lineage>
</organism>
<evidence type="ECO:0000313" key="2">
    <source>
        <dbReference type="Proteomes" id="UP001163321"/>
    </source>
</evidence>
<protein>
    <submittedName>
        <fullName evidence="1">Uncharacterized protein</fullName>
    </submittedName>
</protein>
<evidence type="ECO:0000313" key="1">
    <source>
        <dbReference type="EMBL" id="KAI9912459.1"/>
    </source>
</evidence>
<dbReference type="EMBL" id="CM047583">
    <property type="protein sequence ID" value="KAI9912459.1"/>
    <property type="molecule type" value="Genomic_DNA"/>
</dbReference>
<name>A0ACC0W144_9STRA</name>
<reference evidence="1 2" key="1">
    <citation type="journal article" date="2022" name="bioRxiv">
        <title>The genome of the oomycete Peronosclerospora sorghi, a cosmopolitan pathogen of maize and sorghum, is inflated with dispersed pseudogenes.</title>
        <authorList>
            <person name="Fletcher K."/>
            <person name="Martin F."/>
            <person name="Isakeit T."/>
            <person name="Cavanaugh K."/>
            <person name="Magill C."/>
            <person name="Michelmore R."/>
        </authorList>
    </citation>
    <scope>NUCLEOTIDE SEQUENCE [LARGE SCALE GENOMIC DNA]</scope>
    <source>
        <strain evidence="1">P6</strain>
    </source>
</reference>
<dbReference type="Proteomes" id="UP001163321">
    <property type="component" value="Chromosome 4"/>
</dbReference>